<feature type="coiled-coil region" evidence="4">
    <location>
        <begin position="918"/>
        <end position="1066"/>
    </location>
</feature>
<feature type="coiled-coil region" evidence="4">
    <location>
        <begin position="446"/>
        <end position="492"/>
    </location>
</feature>
<feature type="coiled-coil region" evidence="4">
    <location>
        <begin position="1179"/>
        <end position="1315"/>
    </location>
</feature>
<feature type="region of interest" description="Disordered" evidence="5">
    <location>
        <begin position="2007"/>
        <end position="2054"/>
    </location>
</feature>
<feature type="coiled-coil region" evidence="4">
    <location>
        <begin position="1399"/>
        <end position="1510"/>
    </location>
</feature>
<feature type="compositionally biased region" description="Basic and acidic residues" evidence="5">
    <location>
        <begin position="1789"/>
        <end position="1802"/>
    </location>
</feature>
<feature type="region of interest" description="Disordered" evidence="5">
    <location>
        <begin position="1788"/>
        <end position="1819"/>
    </location>
</feature>
<dbReference type="Pfam" id="PF19047">
    <property type="entry name" value="HOOK_N"/>
    <property type="match status" value="1"/>
</dbReference>
<dbReference type="InterPro" id="IPR043936">
    <property type="entry name" value="HOOK_N"/>
</dbReference>
<evidence type="ECO:0000256" key="1">
    <source>
        <dbReference type="ARBA" id="ARBA00004496"/>
    </source>
</evidence>
<dbReference type="RefSeq" id="XP_065660955.1">
    <property type="nucleotide sequence ID" value="XM_065804883.1"/>
</dbReference>
<feature type="compositionally biased region" description="Polar residues" evidence="5">
    <location>
        <begin position="1981"/>
        <end position="1990"/>
    </location>
</feature>
<evidence type="ECO:0000256" key="4">
    <source>
        <dbReference type="SAM" id="Coils"/>
    </source>
</evidence>
<feature type="coiled-coil region" evidence="4">
    <location>
        <begin position="619"/>
        <end position="663"/>
    </location>
</feature>
<evidence type="ECO:0000256" key="3">
    <source>
        <dbReference type="ARBA" id="ARBA00023054"/>
    </source>
</evidence>
<name>A0ABM4CGW5_HYDVU</name>
<feature type="coiled-coil region" evidence="4">
    <location>
        <begin position="317"/>
        <end position="410"/>
    </location>
</feature>
<dbReference type="Proteomes" id="UP001652625">
    <property type="component" value="Chromosome 09"/>
</dbReference>
<evidence type="ECO:0000313" key="8">
    <source>
        <dbReference type="RefSeq" id="XP_065660955.1"/>
    </source>
</evidence>
<keyword evidence="2" id="KW-0963">Cytoplasm</keyword>
<feature type="compositionally biased region" description="Basic and acidic residues" evidence="5">
    <location>
        <begin position="1872"/>
        <end position="1883"/>
    </location>
</feature>
<dbReference type="CDD" id="cd22223">
    <property type="entry name" value="HkD_HkRP"/>
    <property type="match status" value="1"/>
</dbReference>
<protein>
    <submittedName>
        <fullName evidence="8">Girdin isoform X3</fullName>
    </submittedName>
</protein>
<feature type="region of interest" description="Disordered" evidence="5">
    <location>
        <begin position="1859"/>
        <end position="1907"/>
    </location>
</feature>
<dbReference type="PANTHER" id="PTHR18947:SF28">
    <property type="entry name" value="GIRDIN, ISOFORM A"/>
    <property type="match status" value="1"/>
</dbReference>
<keyword evidence="7" id="KW-1185">Reference proteome</keyword>
<feature type="compositionally biased region" description="Low complexity" evidence="5">
    <location>
        <begin position="2007"/>
        <end position="2024"/>
    </location>
</feature>
<dbReference type="GeneID" id="100214756"/>
<feature type="coiled-coil region" evidence="4">
    <location>
        <begin position="1696"/>
        <end position="1723"/>
    </location>
</feature>
<dbReference type="Gene3D" id="1.10.418.10">
    <property type="entry name" value="Calponin-like domain"/>
    <property type="match status" value="1"/>
</dbReference>
<feature type="coiled-coil region" evidence="4">
    <location>
        <begin position="252"/>
        <end position="286"/>
    </location>
</feature>
<keyword evidence="3 4" id="KW-0175">Coiled coil</keyword>
<feature type="coiled-coil region" evidence="4">
    <location>
        <begin position="1559"/>
        <end position="1635"/>
    </location>
</feature>
<evidence type="ECO:0000256" key="5">
    <source>
        <dbReference type="SAM" id="MobiDB-lite"/>
    </source>
</evidence>
<feature type="domain" description="HOOK N-terminal" evidence="6">
    <location>
        <begin position="16"/>
        <end position="154"/>
    </location>
</feature>
<feature type="compositionally biased region" description="Basic and acidic residues" evidence="5">
    <location>
        <begin position="1966"/>
        <end position="1979"/>
    </location>
</feature>
<evidence type="ECO:0000256" key="2">
    <source>
        <dbReference type="ARBA" id="ARBA00022490"/>
    </source>
</evidence>
<feature type="compositionally biased region" description="Polar residues" evidence="5">
    <location>
        <begin position="1885"/>
        <end position="1907"/>
    </location>
</feature>
<dbReference type="InterPro" id="IPR036872">
    <property type="entry name" value="CH_dom_sf"/>
</dbReference>
<dbReference type="SUPFAM" id="SSF116907">
    <property type="entry name" value="Hook domain"/>
    <property type="match status" value="1"/>
</dbReference>
<feature type="compositionally biased region" description="Polar residues" evidence="5">
    <location>
        <begin position="1803"/>
        <end position="1819"/>
    </location>
</feature>
<feature type="coiled-coil region" evidence="4">
    <location>
        <begin position="728"/>
        <end position="893"/>
    </location>
</feature>
<reference evidence="8" key="1">
    <citation type="submission" date="2025-08" db="UniProtKB">
        <authorList>
            <consortium name="RefSeq"/>
        </authorList>
    </citation>
    <scope>IDENTIFICATION</scope>
</reference>
<proteinExistence type="predicted"/>
<accession>A0ABM4CGW5</accession>
<evidence type="ECO:0000313" key="7">
    <source>
        <dbReference type="Proteomes" id="UP001652625"/>
    </source>
</evidence>
<comment type="subcellular location">
    <subcellularLocation>
        <location evidence="1">Cytoplasm</location>
    </subcellularLocation>
</comment>
<feature type="compositionally biased region" description="Basic and acidic residues" evidence="5">
    <location>
        <begin position="2102"/>
        <end position="2116"/>
    </location>
</feature>
<sequence>MSLLERSSEDFVKTPLVVWIQSYLDTPIKSNTDIVNGVLLKDVLMLIDHATFSGIPLRNNVDDITQRAQNLSEILFTIKRFYQEKLQQLIVMKMPDVLLLAKEPENELSYSEMSSILLLILGCAIQCEMKEKFIEHITELDVTVQRGLVAYIQEITENPENVISYPVNDIPDMSLEDLIPLSLNLYYRVQRVLEQRDEYVETILDLALYNNNEDTMKESPNAHPSLSPHSSFRSQNILQANRQKVFNLQSELDDRSVAVAEMNKEINQLKQQLDNIRRENKRLTTEAAWVTTCRDELDVAKTQLENFNKVNAENAKMKERIRELEFCKNQYDELKQQFELIYEAKVELEEKMAGSSSLIDQYNKYEETNSNLQSQIDALTQEREDDHIRIRELVDQVAKLSREKQESMTACSTMNAELNGLRMQKQDDGINVPLLVEYNQTSSTDLLRLEKENKQLSLIIDNLKTGIPVDKIKQLKESNEQMSENIFQYKNMITTLTKALVHINGHTQAPNECLLLEKNANRELGDVIGNQSEKMAKLYSSQALFFNELEDITKKLVEQGLILDLDVLKEVWHSEFGSFEKKTGQTHIHNNLQNEEIQERMTNLLGAAGENTKKINKLLDDKVDRIKSLESKITLIEDNSKELEQVQVNLKNKETKLNVLHDMVKSSVEKIRSLELELERSNASSSYLEHELKLKNERINILEASLTELSTSASNMHTERIALLMKSLDFRDNEINDLKHKVDELMNLNEKLRSMNNSKCDDIQKLEIQLQEMNINQTKPNHYDEIKSLQNDLIQKKSEIDLLELKIQELENSVSKLKRINEHSQEKCMQLELKIQDYNEVVQDKERANRLIDDKNKKCLDLEMEVDSLNNEKKKLERMLKQSDEQYKLAAQSLCTLEASIVDQSSLSKLIKLKESKLESMQNAIDEKDDCIVKLETQLLDSVGKIKRIEQLIKLKDEKLQHAENNMEKFDDIEAKNLKLNALLQQKEQKIQLLEDNMDQLGELARSNNRLKEHSLLKDKKIENLEERIHTLEEAVKMNEILNHQVKTKEENILFLQEKVYELELQLQKSEQIREIIKKNAESEILKLNQEVTEFSDFKVKRQMSLLRRDQKITNLEYRLNSFAEEQQQKDSFIQDLQSKLEGTMLQYRKLDLSNEEKDQKLVDLDMRVKELMHTYEENQKLSKALQIKEEKFHELKKQNEDFEESGKRSLQQLENKEKTIVELQERLQETLMINNRLNCSVKVSEVKINTLEKQVLDQEELVEKLSSSIKIKDRTIERNSLKFKELEEEFNKQIAELQNELDNTKKLAEELRAPNEKEISTAKQIADLSKMVENQVALKKEADLRETELKKVINEFENEKHKSKLILQEKDGVIADLGRRIEELQFTISGSDKLNFILNEKNNQITILRQSLDEYQRLNAQLETRLEEITSERNRFMTAMKLQEERLKTLKNQLEEYVKLNHKTSNDLQLKEETLISVTNSLDEMKRRNKDLEEDINSLEKDLHDLKSTGSLKNITNITEKIQLTKRARTELHIQRGPITSSKMIEIKMLSVKPEDVVKEKNEVIERLQNEIDILEKQKSHISALMSTISMENALYLSENESLKSSYELLTLDYEALQKEMSNVKNQFQELDISATKIAQRCELLVQMNHTLDEENKALIDQNNKLILQSKELLFSTLQSRDQFLDDERIFSDHIYGLEREREILAEKVQAAERALQDTGNKKKGALWRGTNKIFKKVGLKKKTSNTDIGEFSLSSDGQLPNRPKITSLDSVIKVPTPTTIRGLVSKGRADSTNIDHEKRQSFINDNSSESDTSSKYSFKNRPKSEFFGFNDLESPLNRRKDLFRSLENVSQSGISFQNPLDFSTSSSNERSSREQHFEEYKMTSPSKTSSNGNQSDRSSVEGNNTPIQKVLVKQITTAEVLKTPKDNEILNECLDYMARETEDFSERSLSFISSNETNQAFEVQDEHAENSSHEKIQRRSSMPLNNDNRPYEVLTDNRGTFFFQRSDSVRSTRSSSKLSNTSENKRQEKQNIFYQRDSRGKSLSPPIPVYFGNREHRSSFRRYEIEQMEPRPLNSDIEKESSNFTDINRNKHKSLNLENSDEHQSSFRRSDSNRQSKRKTWYEYGNV</sequence>
<dbReference type="PANTHER" id="PTHR18947">
    <property type="entry name" value="HOOK PROTEINS"/>
    <property type="match status" value="1"/>
</dbReference>
<gene>
    <name evidence="8" type="primary">LOC100214756</name>
</gene>
<evidence type="ECO:0000259" key="6">
    <source>
        <dbReference type="Pfam" id="PF19047"/>
    </source>
</evidence>
<feature type="region of interest" description="Disordered" evidence="5">
    <location>
        <begin position="1965"/>
        <end position="1995"/>
    </location>
</feature>
<feature type="region of interest" description="Disordered" evidence="5">
    <location>
        <begin position="2073"/>
        <end position="2129"/>
    </location>
</feature>
<organism evidence="7 8">
    <name type="scientific">Hydra vulgaris</name>
    <name type="common">Hydra</name>
    <name type="synonym">Hydra attenuata</name>
    <dbReference type="NCBI Taxonomy" id="6087"/>
    <lineage>
        <taxon>Eukaryota</taxon>
        <taxon>Metazoa</taxon>
        <taxon>Cnidaria</taxon>
        <taxon>Hydrozoa</taxon>
        <taxon>Hydroidolina</taxon>
        <taxon>Anthoathecata</taxon>
        <taxon>Aplanulata</taxon>
        <taxon>Hydridae</taxon>
        <taxon>Hydra</taxon>
    </lineage>
</organism>